<dbReference type="HOGENOM" id="CLU_637712_0_0_1"/>
<feature type="compositionally biased region" description="Polar residues" evidence="1">
    <location>
        <begin position="351"/>
        <end position="361"/>
    </location>
</feature>
<dbReference type="SUPFAM" id="SSF54616">
    <property type="entry name" value="DNA-binding domain of Mlu1-box binding protein MBP1"/>
    <property type="match status" value="1"/>
</dbReference>
<gene>
    <name evidence="2" type="ORF">ACRE_013340</name>
</gene>
<dbReference type="STRING" id="857340.A0A086TEF0"/>
<dbReference type="Gene3D" id="3.10.260.10">
    <property type="entry name" value="Transcription regulator HTH, APSES-type DNA-binding domain"/>
    <property type="match status" value="1"/>
</dbReference>
<keyword evidence="3" id="KW-1185">Reference proteome</keyword>
<feature type="region of interest" description="Disordered" evidence="1">
    <location>
        <begin position="409"/>
        <end position="430"/>
    </location>
</feature>
<feature type="region of interest" description="Disordered" evidence="1">
    <location>
        <begin position="261"/>
        <end position="364"/>
    </location>
</feature>
<dbReference type="Proteomes" id="UP000029964">
    <property type="component" value="Unassembled WGS sequence"/>
</dbReference>
<dbReference type="InterPro" id="IPR036887">
    <property type="entry name" value="HTH_APSES_sf"/>
</dbReference>
<proteinExistence type="predicted"/>
<feature type="region of interest" description="Disordered" evidence="1">
    <location>
        <begin position="1"/>
        <end position="74"/>
    </location>
</feature>
<evidence type="ECO:0000313" key="3">
    <source>
        <dbReference type="Proteomes" id="UP000029964"/>
    </source>
</evidence>
<dbReference type="EMBL" id="JPKY01000007">
    <property type="protein sequence ID" value="KFH47732.1"/>
    <property type="molecule type" value="Genomic_DNA"/>
</dbReference>
<dbReference type="AlphaFoldDB" id="A0A086TEF0"/>
<accession>A0A086TEF0</accession>
<organism evidence="2 3">
    <name type="scientific">Hapsidospora chrysogenum (strain ATCC 11550 / CBS 779.69 / DSM 880 / IAM 14645 / JCM 23072 / IMI 49137)</name>
    <name type="common">Acremonium chrysogenum</name>
    <dbReference type="NCBI Taxonomy" id="857340"/>
    <lineage>
        <taxon>Eukaryota</taxon>
        <taxon>Fungi</taxon>
        <taxon>Dikarya</taxon>
        <taxon>Ascomycota</taxon>
        <taxon>Pezizomycotina</taxon>
        <taxon>Sordariomycetes</taxon>
        <taxon>Hypocreomycetidae</taxon>
        <taxon>Hypocreales</taxon>
        <taxon>Bionectriaceae</taxon>
        <taxon>Hapsidospora</taxon>
    </lineage>
</organism>
<protein>
    <submittedName>
        <fullName evidence="2">Transcriptional repressor-like protein</fullName>
    </submittedName>
</protein>
<feature type="compositionally biased region" description="Polar residues" evidence="1">
    <location>
        <begin position="24"/>
        <end position="39"/>
    </location>
</feature>
<reference evidence="3" key="1">
    <citation type="journal article" date="2014" name="Genome Announc.">
        <title>Genome sequence and annotation of Acremonium chrysogenum, producer of the beta-lactam antibiotic cephalosporin C.</title>
        <authorList>
            <person name="Terfehr D."/>
            <person name="Dahlmann T.A."/>
            <person name="Specht T."/>
            <person name="Zadra I."/>
            <person name="Kuernsteiner H."/>
            <person name="Kueck U."/>
        </authorList>
    </citation>
    <scope>NUCLEOTIDE SEQUENCE [LARGE SCALE GENOMIC DNA]</scope>
    <source>
        <strain evidence="3">ATCC 11550 / CBS 779.69 / DSM 880 / IAM 14645 / JCM 23072 / IMI 49137</strain>
    </source>
</reference>
<evidence type="ECO:0000256" key="1">
    <source>
        <dbReference type="SAM" id="MobiDB-lite"/>
    </source>
</evidence>
<dbReference type="GO" id="GO:0003677">
    <property type="term" value="F:DNA binding"/>
    <property type="evidence" value="ECO:0007669"/>
    <property type="project" value="InterPro"/>
</dbReference>
<dbReference type="OrthoDB" id="5562739at2759"/>
<evidence type="ECO:0000313" key="2">
    <source>
        <dbReference type="EMBL" id="KFH47732.1"/>
    </source>
</evidence>
<feature type="compositionally biased region" description="Basic and acidic residues" evidence="1">
    <location>
        <begin position="314"/>
        <end position="332"/>
    </location>
</feature>
<sequence length="430" mass="48239">MGERRMLPIQAILNRSPPRRRPGTPNSQPSASELSSPASDVNDAFPLSMEEPPPKAKKTRDSSDLSYTRPQGPINYPPYEALDAEAFNEMRPFDVYPFGQIGHYCAHIPYSSDKKDVFEKTGRENFNGYWVPYSCARAVCATFCHPIAGALIPIFGPDFPRDCVKPDSPRYGRMDIDERIINEAKFKVSAYRHGSANNLPRPSSVTSHPRSFQDPYFTAMKERLEQYSARRPHTETSHPFVANNLGVCTSQPPAHMAWRSPERQTFGSSPNASPTWSPINAPRERNPPNVDPLLTAVPHVAEEMPRPLRYGGTRRGDEDSLKRRRAGDESLYKRRKVGNESPGRLEHGIIQDSNESTTPTAEDTYEAVRSKLTVPLSIETAHSPQPREPSGDKINYTCKEREAAFSLMSMQKRLPSLDTETGRAQRAKSV</sequence>
<feature type="compositionally biased region" description="Polar residues" evidence="1">
    <location>
        <begin position="263"/>
        <end position="278"/>
    </location>
</feature>
<comment type="caution">
    <text evidence="2">The sequence shown here is derived from an EMBL/GenBank/DDBJ whole genome shotgun (WGS) entry which is preliminary data.</text>
</comment>
<name>A0A086TEF0_HAPC1</name>